<dbReference type="EMBL" id="FUWV01000011">
    <property type="protein sequence ID" value="SJZ79595.1"/>
    <property type="molecule type" value="Genomic_DNA"/>
</dbReference>
<name>A0A1T4NKE7_9FIRM</name>
<proteinExistence type="predicted"/>
<dbReference type="AlphaFoldDB" id="A0A1T4NKE7"/>
<evidence type="ECO:0000313" key="2">
    <source>
        <dbReference type="EMBL" id="SJZ79595.1"/>
    </source>
</evidence>
<dbReference type="OrthoDB" id="9815278at2"/>
<accession>A0A1T4NKE7</accession>
<sequence>MPRKDGTGPIGMGPMTGRGMGLCNTAKDLGAIGGLGLGCRRGLRRKGFNNTINSDNIKDLLNEQKAILKNRLDLINKQLNNFQDDK</sequence>
<evidence type="ECO:0000313" key="3">
    <source>
        <dbReference type="Proteomes" id="UP000196365"/>
    </source>
</evidence>
<keyword evidence="1" id="KW-0175">Coiled coil</keyword>
<reference evidence="2 3" key="1">
    <citation type="submission" date="2017-02" db="EMBL/GenBank/DDBJ databases">
        <authorList>
            <person name="Peterson S.W."/>
        </authorList>
    </citation>
    <scope>NUCLEOTIDE SEQUENCE [LARGE SCALE GENOMIC DNA]</scope>
    <source>
        <strain evidence="2 3">DSM 15102</strain>
    </source>
</reference>
<dbReference type="RefSeq" id="WP_087679106.1">
    <property type="nucleotide sequence ID" value="NZ_FUWV01000011.1"/>
</dbReference>
<dbReference type="Pfam" id="PF17253">
    <property type="entry name" value="DUF5320"/>
    <property type="match status" value="1"/>
</dbReference>
<dbReference type="InterPro" id="IPR035205">
    <property type="entry name" value="DUF5320"/>
</dbReference>
<protein>
    <recommendedName>
        <fullName evidence="4">DUF5320 domain-containing protein</fullName>
    </recommendedName>
</protein>
<keyword evidence="3" id="KW-1185">Reference proteome</keyword>
<feature type="coiled-coil region" evidence="1">
    <location>
        <begin position="58"/>
        <end position="85"/>
    </location>
</feature>
<organism evidence="2 3">
    <name type="scientific">Garciella nitratireducens DSM 15102</name>
    <dbReference type="NCBI Taxonomy" id="1121911"/>
    <lineage>
        <taxon>Bacteria</taxon>
        <taxon>Bacillati</taxon>
        <taxon>Bacillota</taxon>
        <taxon>Clostridia</taxon>
        <taxon>Eubacteriales</taxon>
        <taxon>Eubacteriaceae</taxon>
        <taxon>Garciella</taxon>
    </lineage>
</organism>
<gene>
    <name evidence="2" type="ORF">SAMN02745973_01720</name>
</gene>
<evidence type="ECO:0000256" key="1">
    <source>
        <dbReference type="SAM" id="Coils"/>
    </source>
</evidence>
<dbReference type="Proteomes" id="UP000196365">
    <property type="component" value="Unassembled WGS sequence"/>
</dbReference>
<evidence type="ECO:0008006" key="4">
    <source>
        <dbReference type="Google" id="ProtNLM"/>
    </source>
</evidence>